<accession>A0ABM1KYE1</accession>
<dbReference type="PANTHER" id="PTHR42735:SF6">
    <property type="entry name" value="SPHINGOSINE-1-PHOSPHATE LYASE 1"/>
    <property type="match status" value="1"/>
</dbReference>
<evidence type="ECO:0000256" key="5">
    <source>
        <dbReference type="ARBA" id="ARBA00038965"/>
    </source>
</evidence>
<dbReference type="SUPFAM" id="SSF53383">
    <property type="entry name" value="PLP-dependent transferases"/>
    <property type="match status" value="1"/>
</dbReference>
<dbReference type="InterPro" id="IPR002129">
    <property type="entry name" value="PyrdxlP-dep_de-COase"/>
</dbReference>
<dbReference type="GO" id="GO:0016829">
    <property type="term" value="F:lyase activity"/>
    <property type="evidence" value="ECO:0007669"/>
    <property type="project" value="UniProtKB-KW"/>
</dbReference>
<name>A0ABM1KYE1_GEKJA</name>
<evidence type="ECO:0000256" key="1">
    <source>
        <dbReference type="ARBA" id="ARBA00001933"/>
    </source>
</evidence>
<dbReference type="GeneID" id="107120523"/>
<proteinExistence type="inferred from homology"/>
<dbReference type="InterPro" id="IPR015424">
    <property type="entry name" value="PyrdxlP-dep_Trfase"/>
</dbReference>
<dbReference type="CDD" id="cd06450">
    <property type="entry name" value="DOPA_deC_like"/>
    <property type="match status" value="1"/>
</dbReference>
<dbReference type="PANTHER" id="PTHR42735">
    <property type="match status" value="1"/>
</dbReference>
<keyword evidence="2" id="KW-0663">Pyridoxal phosphate</keyword>
<keyword evidence="3 9" id="KW-0456">Lyase</keyword>
<comment type="similarity">
    <text evidence="4">Belongs to the group II decarboxylase family. Sphingosine-1-phosphate lyase subfamily.</text>
</comment>
<organism evidence="8 9">
    <name type="scientific">Gekko japonicus</name>
    <name type="common">Schlegel's Japanese gecko</name>
    <dbReference type="NCBI Taxonomy" id="146911"/>
    <lineage>
        <taxon>Eukaryota</taxon>
        <taxon>Metazoa</taxon>
        <taxon>Chordata</taxon>
        <taxon>Craniata</taxon>
        <taxon>Vertebrata</taxon>
        <taxon>Euteleostomi</taxon>
        <taxon>Lepidosauria</taxon>
        <taxon>Squamata</taxon>
        <taxon>Bifurcata</taxon>
        <taxon>Gekkota</taxon>
        <taxon>Gekkonidae</taxon>
        <taxon>Gekkoninae</taxon>
        <taxon>Gekko</taxon>
    </lineage>
</organism>
<evidence type="ECO:0000256" key="3">
    <source>
        <dbReference type="ARBA" id="ARBA00023239"/>
    </source>
</evidence>
<dbReference type="Gene3D" id="3.90.1150.10">
    <property type="entry name" value="Aspartate Aminotransferase, domain 1"/>
    <property type="match status" value="1"/>
</dbReference>
<reference evidence="9" key="1">
    <citation type="submission" date="2025-08" db="UniProtKB">
        <authorList>
            <consortium name="RefSeq"/>
        </authorList>
    </citation>
    <scope>IDENTIFICATION</scope>
</reference>
<keyword evidence="8" id="KW-1185">Reference proteome</keyword>
<gene>
    <name evidence="9" type="primary">SGPL1</name>
</gene>
<dbReference type="InterPro" id="IPR015422">
    <property type="entry name" value="PyrdxlP-dep_Trfase_small"/>
</dbReference>
<dbReference type="EC" id="4.1.2.27" evidence="5"/>
<dbReference type="Pfam" id="PF00282">
    <property type="entry name" value="Pyridoxal_deC"/>
    <property type="match status" value="1"/>
</dbReference>
<evidence type="ECO:0000256" key="6">
    <source>
        <dbReference type="ARBA" id="ARBA00042568"/>
    </source>
</evidence>
<dbReference type="Proteomes" id="UP000694871">
    <property type="component" value="Unplaced"/>
</dbReference>
<dbReference type="Gene3D" id="3.40.640.10">
    <property type="entry name" value="Type I PLP-dependent aspartate aminotransferase-like (Major domain)"/>
    <property type="match status" value="1"/>
</dbReference>
<evidence type="ECO:0000313" key="8">
    <source>
        <dbReference type="Proteomes" id="UP000694871"/>
    </source>
</evidence>
<sequence>MVRTAKEALSWISEGDWEFRLARFLLTYRMTPNPITGHSPAELLMGQHPIMLLDRLHPDRAPGSRRLTEQREASRGFFPGDPVFLWNYRSGPPWIAGRVKGSVSYEVSTEDGRLLQRHIDQLRRQQLPEPPPPQLTTGTGVPIQEPDIPAKTHPSEEAMPGGSLPEGIEPIARQPAPQLAQPPLGCVAQPHSQAAGTRAVLPKELLIQDVLSTYKEIFLQYLNKARSLVNEKYAGIEPLQLIALTVAATLLVVWLYTFITQLDDIKLRAKKWFFRTVRKLPIIGPVIQKKLNKALDDVVSFLPFLNSGKPYVLTLPAKGLSQPEVLQKLKEYSSAGKVRWEDGRVSGTVYSGEDKLTKLLVKVYEEFAWSNPLHPDVFPGVRKMEAEIVRMTCTLFHGGPSSCGVLTSGGTESILMACKVYRDMAHEKGIKYPEILAPVSAHAAFDKAAHYFGMKMVHIPLTKNMQVDVKAMKRAISRNTAMLVCSSPQYPHGIIDPIEEVAELAVKYKIPFHVDACLGGFLIVFMEKAGFPLKCQFDFRVKGVTSISADTHKYGYAPKGSSVIMYSEKKYRYYQFFVSTDWQGGIYASPAVAGSRPGGIIAGCWATMMHLGEDGYVEATRKIISTARFLETELRKMDHIFVAGNPELSVIAVGSDTFDIFRLGNMLATAGWNLTMLQYPSGLHISLTLLHTKPGVAEQLLKDIRESVSEIMKDPKAKTTGAGAIYGLAQAIPDRSIITDISHVYLDALYTTESRTSTDKLGNGSPQHH</sequence>
<comment type="cofactor">
    <cofactor evidence="1">
        <name>pyridoxal 5'-phosphate</name>
        <dbReference type="ChEBI" id="CHEBI:597326"/>
    </cofactor>
</comment>
<dbReference type="RefSeq" id="XP_015278728.1">
    <property type="nucleotide sequence ID" value="XM_015423242.1"/>
</dbReference>
<evidence type="ECO:0000256" key="7">
    <source>
        <dbReference type="SAM" id="MobiDB-lite"/>
    </source>
</evidence>
<feature type="region of interest" description="Disordered" evidence="7">
    <location>
        <begin position="124"/>
        <end position="169"/>
    </location>
</feature>
<evidence type="ECO:0000313" key="9">
    <source>
        <dbReference type="RefSeq" id="XP_015278728.1"/>
    </source>
</evidence>
<dbReference type="InterPro" id="IPR015421">
    <property type="entry name" value="PyrdxlP-dep_Trfase_major"/>
</dbReference>
<evidence type="ECO:0000256" key="2">
    <source>
        <dbReference type="ARBA" id="ARBA00022898"/>
    </source>
</evidence>
<dbReference type="InterPro" id="IPR050477">
    <property type="entry name" value="GrpII_AminoAcid_Decarb"/>
</dbReference>
<dbReference type="Gene3D" id="6.10.140.2150">
    <property type="match status" value="1"/>
</dbReference>
<protein>
    <recommendedName>
        <fullName evidence="5">sphinganine-1-phosphate aldolase</fullName>
        <ecNumber evidence="5">4.1.2.27</ecNumber>
    </recommendedName>
    <alternativeName>
        <fullName evidence="6">Sphingosine-1-phosphate aldolase</fullName>
    </alternativeName>
</protein>
<evidence type="ECO:0000256" key="4">
    <source>
        <dbReference type="ARBA" id="ARBA00038302"/>
    </source>
</evidence>